<evidence type="ECO:0000256" key="4">
    <source>
        <dbReference type="ARBA" id="ARBA00023136"/>
    </source>
</evidence>
<evidence type="ECO:0000313" key="7">
    <source>
        <dbReference type="EMBL" id="MCG5073368.1"/>
    </source>
</evidence>
<dbReference type="EMBL" id="JAKLJA010000004">
    <property type="protein sequence ID" value="MCG5073368.1"/>
    <property type="molecule type" value="Genomic_DNA"/>
</dbReference>
<proteinExistence type="predicted"/>
<gene>
    <name evidence="7" type="ORF">L5014_08315</name>
</gene>
<evidence type="ECO:0000256" key="3">
    <source>
        <dbReference type="ARBA" id="ARBA00022989"/>
    </source>
</evidence>
<evidence type="ECO:0000256" key="1">
    <source>
        <dbReference type="ARBA" id="ARBA00004141"/>
    </source>
</evidence>
<keyword evidence="2 5" id="KW-0812">Transmembrane</keyword>
<dbReference type="RefSeq" id="WP_238463101.1">
    <property type="nucleotide sequence ID" value="NZ_JAKLJA010000004.1"/>
</dbReference>
<dbReference type="Proteomes" id="UP001139308">
    <property type="component" value="Unassembled WGS sequence"/>
</dbReference>
<name>A0A9X1RQB9_9BURK</name>
<keyword evidence="3 5" id="KW-1133">Transmembrane helix</keyword>
<feature type="transmembrane region" description="Helical" evidence="5">
    <location>
        <begin position="146"/>
        <end position="163"/>
    </location>
</feature>
<feature type="transmembrane region" description="Helical" evidence="5">
    <location>
        <begin position="6"/>
        <end position="25"/>
    </location>
</feature>
<dbReference type="Gene3D" id="1.20.120.1630">
    <property type="match status" value="1"/>
</dbReference>
<dbReference type="Pfam" id="PF07298">
    <property type="entry name" value="NnrU"/>
    <property type="match status" value="1"/>
</dbReference>
<keyword evidence="8" id="KW-1185">Reference proteome</keyword>
<evidence type="ECO:0000256" key="5">
    <source>
        <dbReference type="SAM" id="Phobius"/>
    </source>
</evidence>
<feature type="domain" description="NnrU" evidence="6">
    <location>
        <begin position="11"/>
        <end position="226"/>
    </location>
</feature>
<protein>
    <submittedName>
        <fullName evidence="7">NnrU family protein</fullName>
    </submittedName>
</protein>
<feature type="transmembrane region" description="Helical" evidence="5">
    <location>
        <begin position="76"/>
        <end position="97"/>
    </location>
</feature>
<comment type="caution">
    <text evidence="7">The sequence shown here is derived from an EMBL/GenBank/DDBJ whole genome shotgun (WGS) entry which is preliminary data.</text>
</comment>
<keyword evidence="4 5" id="KW-0472">Membrane</keyword>
<comment type="subcellular location">
    <subcellularLocation>
        <location evidence="1">Membrane</location>
        <topology evidence="1">Multi-pass membrane protein</topology>
    </subcellularLocation>
</comment>
<dbReference type="AlphaFoldDB" id="A0A9X1RQB9"/>
<dbReference type="GO" id="GO:0016020">
    <property type="term" value="C:membrane"/>
    <property type="evidence" value="ECO:0007669"/>
    <property type="project" value="UniProtKB-SubCell"/>
</dbReference>
<dbReference type="InterPro" id="IPR009915">
    <property type="entry name" value="NnrU_dom"/>
</dbReference>
<organism evidence="7 8">
    <name type="scientific">Paraburkholderia tagetis</name>
    <dbReference type="NCBI Taxonomy" id="2913261"/>
    <lineage>
        <taxon>Bacteria</taxon>
        <taxon>Pseudomonadati</taxon>
        <taxon>Pseudomonadota</taxon>
        <taxon>Betaproteobacteria</taxon>
        <taxon>Burkholderiales</taxon>
        <taxon>Burkholderiaceae</taxon>
        <taxon>Paraburkholderia</taxon>
    </lineage>
</organism>
<reference evidence="7" key="1">
    <citation type="submission" date="2022-01" db="EMBL/GenBank/DDBJ databases">
        <title>Genome sequence and assembly of Parabukholderia sp. RG36.</title>
        <authorList>
            <person name="Chhetri G."/>
        </authorList>
    </citation>
    <scope>NUCLEOTIDE SEQUENCE</scope>
    <source>
        <strain evidence="7">RG36</strain>
    </source>
</reference>
<accession>A0A9X1RQB9</accession>
<evidence type="ECO:0000313" key="8">
    <source>
        <dbReference type="Proteomes" id="UP001139308"/>
    </source>
</evidence>
<evidence type="ECO:0000259" key="6">
    <source>
        <dbReference type="Pfam" id="PF07298"/>
    </source>
</evidence>
<feature type="transmembrane region" description="Helical" evidence="5">
    <location>
        <begin position="45"/>
        <end position="64"/>
    </location>
</feature>
<sequence>MESDFGTIEVVVAAAVAFVGSHFILSHPLRKPLVGAIGERAFQGVYSLVSFATLGWMIVAYRRAPLIGPLWEVGSGLWALVTVLMLIASILLMGSLIRNPALPTGGRPSAYPEAALGVYAVTRHPMMWAFALWGLCHIAVYPVAKNIVVAAAIIVLALVGAALQDRKKERLQPEQWPAWEAKTSYLPFAAIAAGRARLGGFGMHALAGGLIVWLVATWAHRPIAGMAAGIWRWL</sequence>
<evidence type="ECO:0000256" key="2">
    <source>
        <dbReference type="ARBA" id="ARBA00022692"/>
    </source>
</evidence>